<evidence type="ECO:0000256" key="1">
    <source>
        <dbReference type="ARBA" id="ARBA00022722"/>
    </source>
</evidence>
<keyword evidence="4 11" id="KW-0378">Hydrolase</keyword>
<keyword evidence="3 11" id="KW-0227">DNA damage</keyword>
<protein>
    <recommendedName>
        <fullName evidence="11">RecBCD enzyme subunit RecD</fullName>
        <ecNumber evidence="11">5.6.2.3</ecNumber>
    </recommendedName>
    <alternativeName>
        <fullName evidence="11">DNA 5'-3' helicase subunit RecD</fullName>
    </alternativeName>
    <alternativeName>
        <fullName evidence="11">Exonuclease V subunit RecD</fullName>
        <shortName evidence="11">ExoV subunit RecD</shortName>
    </alternativeName>
    <alternativeName>
        <fullName evidence="11">Helicase/nuclease RecBCD subunit RecD</fullName>
    </alternativeName>
</protein>
<evidence type="ECO:0000256" key="5">
    <source>
        <dbReference type="ARBA" id="ARBA00022806"/>
    </source>
</evidence>
<dbReference type="GO" id="GO:0008854">
    <property type="term" value="F:exodeoxyribonuclease V activity"/>
    <property type="evidence" value="ECO:0007669"/>
    <property type="project" value="InterPro"/>
</dbReference>
<keyword evidence="8 11" id="KW-0238">DNA-binding</keyword>
<dbReference type="Pfam" id="PF13245">
    <property type="entry name" value="AAA_19"/>
    <property type="match status" value="1"/>
</dbReference>
<dbReference type="EMBL" id="NEEW01000006">
    <property type="protein sequence ID" value="PJD84268.1"/>
    <property type="molecule type" value="Genomic_DNA"/>
</dbReference>
<dbReference type="RefSeq" id="WP_047716738.1">
    <property type="nucleotide sequence ID" value="NZ_CP060480.1"/>
</dbReference>
<keyword evidence="10 11" id="KW-0413">Isomerase</keyword>
<dbReference type="InterPro" id="IPR041851">
    <property type="entry name" value="RecD_N_sf"/>
</dbReference>
<organism evidence="14 15">
    <name type="scientific">Enterobacter hormaechei</name>
    <dbReference type="NCBI Taxonomy" id="158836"/>
    <lineage>
        <taxon>Bacteria</taxon>
        <taxon>Pseudomonadati</taxon>
        <taxon>Pseudomonadota</taxon>
        <taxon>Gammaproteobacteria</taxon>
        <taxon>Enterobacterales</taxon>
        <taxon>Enterobacteriaceae</taxon>
        <taxon>Enterobacter</taxon>
        <taxon>Enterobacter cloacae complex</taxon>
    </lineage>
</organism>
<feature type="domain" description="RecBCD enzyme subunit RecD N-terminal" evidence="13">
    <location>
        <begin position="12"/>
        <end position="107"/>
    </location>
</feature>
<evidence type="ECO:0000259" key="12">
    <source>
        <dbReference type="Pfam" id="PF13538"/>
    </source>
</evidence>
<proteinExistence type="inferred from homology"/>
<dbReference type="Proteomes" id="UP000229974">
    <property type="component" value="Unassembled WGS sequence"/>
</dbReference>
<keyword evidence="5 11" id="KW-0347">Helicase</keyword>
<evidence type="ECO:0000256" key="10">
    <source>
        <dbReference type="ARBA" id="ARBA00023235"/>
    </source>
</evidence>
<dbReference type="CDD" id="cd17933">
    <property type="entry name" value="DEXSc_RecD-like"/>
    <property type="match status" value="1"/>
</dbReference>
<evidence type="ECO:0000256" key="3">
    <source>
        <dbReference type="ARBA" id="ARBA00022763"/>
    </source>
</evidence>
<dbReference type="GO" id="GO:0016887">
    <property type="term" value="F:ATP hydrolysis activity"/>
    <property type="evidence" value="ECO:0007669"/>
    <property type="project" value="RHEA"/>
</dbReference>
<sequence>MTMQDLLLDAVEQRVLRQLDVQFAMMIAADQPAVMLAAALLSKDAGEGHVCLPLSRLVVDEKMPPVLQSCFALLGDKVDWQKILRESSAVGPGDNQAPLILTGERLYLNRLWRNELTVARFFSETNAPLPCDEAQLRQTLDRLFDSGEATDWQKVAAAVALTRRISVISGGPGTGKTTTVAKLLAALIQLSGEQRCRIRLAAPTGKAAARLTESLGGAMQRLPLTQEQLALFPGEASTLHRLLGAQPGSQRLRYHAGNPLHLDVLVVDEASMIDLTMMSRLIDALPPHARVVFLGDRDQLASVEAGAVLGDICTYASYGYTAARAQELARLTGCSLEPDHTPIAGALRDSLCLLQKSYRFGSDSGIGQLAAAVNRGDRHATRTVFDGSFTDIEKKSLQSGEEYQAMLAEALQGYQHLLSCVQQRSQPGQVIAAFGEYQLLCALREGPFGVAGLNDRLEQLLVQKRKINRQLHSRWYEGRPVMISRNDSALGLFNGDIGIALDRGNGLRVWFQLPDGSVKSVQPSRLPEHETAWAMTVHKSQGSEFNHAALILPTQLSPVVTRELVYTAITRARQRLSLYADERVLCQAIATRTERRSGLSAIFESV</sequence>
<dbReference type="GO" id="GO:0043139">
    <property type="term" value="F:5'-3' DNA helicase activity"/>
    <property type="evidence" value="ECO:0007669"/>
    <property type="project" value="UniProtKB-UniRule"/>
</dbReference>
<dbReference type="SUPFAM" id="SSF52540">
    <property type="entry name" value="P-loop containing nucleoside triphosphate hydrolases"/>
    <property type="match status" value="2"/>
</dbReference>
<keyword evidence="1 11" id="KW-0540">Nuclease</keyword>
<accession>A0A2J0PXS9</accession>
<dbReference type="InterPro" id="IPR027417">
    <property type="entry name" value="P-loop_NTPase"/>
</dbReference>
<dbReference type="HAMAP" id="MF_01487">
    <property type="entry name" value="RecD"/>
    <property type="match status" value="1"/>
</dbReference>
<dbReference type="STRING" id="299766.BFV68_17825"/>
<dbReference type="GO" id="GO:0009338">
    <property type="term" value="C:exodeoxyribonuclease V complex"/>
    <property type="evidence" value="ECO:0007669"/>
    <property type="project" value="InterPro"/>
</dbReference>
<dbReference type="GO" id="GO:0017116">
    <property type="term" value="F:single-stranded DNA helicase activity"/>
    <property type="evidence" value="ECO:0007669"/>
    <property type="project" value="TreeGrafter"/>
</dbReference>
<dbReference type="EC" id="5.6.2.3" evidence="11"/>
<dbReference type="NCBIfam" id="TIGR01447">
    <property type="entry name" value="recD"/>
    <property type="match status" value="1"/>
</dbReference>
<dbReference type="Gene3D" id="1.10.10.1020">
    <property type="entry name" value="RecBCD complex, subunit RecD, N-terminal domain"/>
    <property type="match status" value="1"/>
</dbReference>
<feature type="domain" description="UvrD-like helicase C-terminal" evidence="12">
    <location>
        <begin position="532"/>
        <end position="579"/>
    </location>
</feature>
<evidence type="ECO:0000256" key="4">
    <source>
        <dbReference type="ARBA" id="ARBA00022801"/>
    </source>
</evidence>
<evidence type="ECO:0000256" key="8">
    <source>
        <dbReference type="ARBA" id="ARBA00023125"/>
    </source>
</evidence>
<comment type="catalytic activity">
    <reaction evidence="11">
        <text>ATP + H2O = ADP + phosphate + H(+)</text>
        <dbReference type="Rhea" id="RHEA:13065"/>
        <dbReference type="ChEBI" id="CHEBI:15377"/>
        <dbReference type="ChEBI" id="CHEBI:15378"/>
        <dbReference type="ChEBI" id="CHEBI:30616"/>
        <dbReference type="ChEBI" id="CHEBI:43474"/>
        <dbReference type="ChEBI" id="CHEBI:456216"/>
        <dbReference type="EC" id="5.6.2.3"/>
    </reaction>
</comment>
<evidence type="ECO:0000256" key="6">
    <source>
        <dbReference type="ARBA" id="ARBA00022839"/>
    </source>
</evidence>
<keyword evidence="9 11" id="KW-0234">DNA repair</keyword>
<comment type="subunit">
    <text evidence="11">Heterotrimer of RecB, RecC and RecD. All subunits contribute to DNA-binding.</text>
</comment>
<dbReference type="InterPro" id="IPR049550">
    <property type="entry name" value="RecD_N"/>
</dbReference>
<evidence type="ECO:0000259" key="13">
    <source>
        <dbReference type="Pfam" id="PF21185"/>
    </source>
</evidence>
<dbReference type="GO" id="GO:0000724">
    <property type="term" value="P:double-strand break repair via homologous recombination"/>
    <property type="evidence" value="ECO:0007669"/>
    <property type="project" value="UniProtKB-UniRule"/>
</dbReference>
<evidence type="ECO:0000256" key="2">
    <source>
        <dbReference type="ARBA" id="ARBA00022741"/>
    </source>
</evidence>
<feature type="binding site" evidence="11">
    <location>
        <begin position="170"/>
        <end position="177"/>
    </location>
    <ligand>
        <name>ATP</name>
        <dbReference type="ChEBI" id="CHEBI:30616"/>
    </ligand>
</feature>
<dbReference type="InterPro" id="IPR050534">
    <property type="entry name" value="Coronavir_polyprotein_1ab"/>
</dbReference>
<dbReference type="Pfam" id="PF13538">
    <property type="entry name" value="UvrD_C_2"/>
    <property type="match status" value="1"/>
</dbReference>
<comment type="caution">
    <text evidence="14">The sequence shown here is derived from an EMBL/GenBank/DDBJ whole genome shotgun (WGS) entry which is preliminary data.</text>
</comment>
<evidence type="ECO:0000256" key="11">
    <source>
        <dbReference type="HAMAP-Rule" id="MF_01487"/>
    </source>
</evidence>
<dbReference type="InterPro" id="IPR006344">
    <property type="entry name" value="RecD"/>
</dbReference>
<comment type="similarity">
    <text evidence="11">Belongs to the RecD family.</text>
</comment>
<dbReference type="PANTHER" id="PTHR43788:SF6">
    <property type="entry name" value="DNA HELICASE B"/>
    <property type="match status" value="1"/>
</dbReference>
<dbReference type="CDD" id="cd18809">
    <property type="entry name" value="SF1_C_RecD"/>
    <property type="match status" value="1"/>
</dbReference>
<dbReference type="PANTHER" id="PTHR43788">
    <property type="entry name" value="DNA2/NAM7 HELICASE FAMILY MEMBER"/>
    <property type="match status" value="1"/>
</dbReference>
<dbReference type="OrthoDB" id="9803432at2"/>
<evidence type="ECO:0000313" key="15">
    <source>
        <dbReference type="Proteomes" id="UP000229974"/>
    </source>
</evidence>
<evidence type="ECO:0000256" key="7">
    <source>
        <dbReference type="ARBA" id="ARBA00022840"/>
    </source>
</evidence>
<name>A0A2J0PXS9_9ENTR</name>
<dbReference type="GO" id="GO:0003677">
    <property type="term" value="F:DNA binding"/>
    <property type="evidence" value="ECO:0007669"/>
    <property type="project" value="UniProtKB-UniRule"/>
</dbReference>
<keyword evidence="2 11" id="KW-0547">Nucleotide-binding</keyword>
<evidence type="ECO:0000256" key="9">
    <source>
        <dbReference type="ARBA" id="ARBA00023204"/>
    </source>
</evidence>
<keyword evidence="7 11" id="KW-0067">ATP-binding</keyword>
<comment type="function">
    <text evidence="11">A helicase/nuclease that prepares dsDNA breaks (DSB) for recombinational DNA repair. Binds to DSBs and unwinds DNA via a highly rapid and processive ATP-dependent bidirectional helicase activity. Unwinds dsDNA until it encounters a Chi (crossover hotspot instigator) sequence from the 3' direction. Cuts ssDNA a few nucleotides 3' to the Chi site. The properties and activities of the enzyme are changed at Chi. The Chi-altered holoenzyme produces a long 3'-ssDNA overhang and facilitates RecA-binding to the ssDNA for homologous DNA recombination and repair. Holoenzyme degrades any linearized DNA that is unable to undergo homologous recombination. In the holoenzyme this subunit has ssDNA-dependent ATPase and 5'-3' helicase activity. When added to pre-assembled RecBC greatly stimulates nuclease activity and augments holoenzyme processivity. Negatively regulates the RecA-loading ability of RecBCD.</text>
</comment>
<dbReference type="Gene3D" id="3.40.50.300">
    <property type="entry name" value="P-loop containing nucleotide triphosphate hydrolases"/>
    <property type="match status" value="3"/>
</dbReference>
<dbReference type="FunFam" id="3.40.50.300:FF:000965">
    <property type="entry name" value="RecBCD enzyme subunit RecD"/>
    <property type="match status" value="1"/>
</dbReference>
<evidence type="ECO:0000313" key="14">
    <source>
        <dbReference type="EMBL" id="PJD84268.1"/>
    </source>
</evidence>
<dbReference type="InterPro" id="IPR027785">
    <property type="entry name" value="UvrD-like_helicase_C"/>
</dbReference>
<dbReference type="AlphaFoldDB" id="A0A2J0PXS9"/>
<comment type="miscellaneous">
    <text evidence="11">In the RecBCD complex, RecB has a slow 3'-5' helicase, an exonuclease activity and loads RecA onto ssDNA, RecD has a fast 5'-3' helicase activity, while RecC stimulates the ATPase and processivity of the RecB helicase and contributes to recognition of the Chi site.</text>
</comment>
<reference evidence="14 15" key="1">
    <citation type="journal article" date="2017" name="J. Antimicrob. Chemother.">
        <title>Characterization of the population structure, drug resistance mechanisms and plasmids of the community-associated Enterobacter cloacae complex in China.</title>
        <authorList>
            <person name="Zhou K."/>
            <person name="Yu W."/>
            <person name="Cao X."/>
            <person name="Shen P."/>
            <person name="Lu H."/>
            <person name="Luo Q."/>
            <person name="Rossen J.W.A."/>
            <person name="Xiao Y."/>
        </authorList>
    </citation>
    <scope>NUCLEOTIDE SEQUENCE [LARGE SCALE GENOMIC DNA]</scope>
    <source>
        <strain evidence="14 15">ECC904</strain>
    </source>
</reference>
<gene>
    <name evidence="11" type="primary">recD</name>
    <name evidence="14" type="ORF">B9Q30_14040</name>
</gene>
<dbReference type="Pfam" id="PF21185">
    <property type="entry name" value="RecD_N"/>
    <property type="match status" value="1"/>
</dbReference>
<dbReference type="GO" id="GO:0005524">
    <property type="term" value="F:ATP binding"/>
    <property type="evidence" value="ECO:0007669"/>
    <property type="project" value="UniProtKB-UniRule"/>
</dbReference>
<dbReference type="FunFam" id="3.40.50.300:FF:000912">
    <property type="entry name" value="RecBCD enzyme subunit RecD"/>
    <property type="match status" value="1"/>
</dbReference>
<keyword evidence="6 11" id="KW-0269">Exonuclease</keyword>
<dbReference type="NCBIfam" id="NF008127">
    <property type="entry name" value="PRK10875.1"/>
    <property type="match status" value="1"/>
</dbReference>